<reference evidence="1 2" key="1">
    <citation type="journal article" date="2022" name="Hortic Res">
        <title>A haplotype resolved chromosomal level avocado genome allows analysis of novel avocado genes.</title>
        <authorList>
            <person name="Nath O."/>
            <person name="Fletcher S.J."/>
            <person name="Hayward A."/>
            <person name="Shaw L.M."/>
            <person name="Masouleh A.K."/>
            <person name="Furtado A."/>
            <person name="Henry R.J."/>
            <person name="Mitter N."/>
        </authorList>
    </citation>
    <scope>NUCLEOTIDE SEQUENCE [LARGE SCALE GENOMIC DNA]</scope>
    <source>
        <strain evidence="2">cv. Hass</strain>
    </source>
</reference>
<protein>
    <submittedName>
        <fullName evidence="1">Uncharacterized protein</fullName>
    </submittedName>
</protein>
<organism evidence="1 2">
    <name type="scientific">Persea americana</name>
    <name type="common">Avocado</name>
    <dbReference type="NCBI Taxonomy" id="3435"/>
    <lineage>
        <taxon>Eukaryota</taxon>
        <taxon>Viridiplantae</taxon>
        <taxon>Streptophyta</taxon>
        <taxon>Embryophyta</taxon>
        <taxon>Tracheophyta</taxon>
        <taxon>Spermatophyta</taxon>
        <taxon>Magnoliopsida</taxon>
        <taxon>Magnoliidae</taxon>
        <taxon>Laurales</taxon>
        <taxon>Lauraceae</taxon>
        <taxon>Persea</taxon>
    </lineage>
</organism>
<keyword evidence="2" id="KW-1185">Reference proteome</keyword>
<evidence type="ECO:0000313" key="2">
    <source>
        <dbReference type="Proteomes" id="UP001234297"/>
    </source>
</evidence>
<accession>A0ACC2LL79</accession>
<proteinExistence type="predicted"/>
<name>A0ACC2LL79_PERAE</name>
<gene>
    <name evidence="1" type="ORF">MRB53_027299</name>
</gene>
<comment type="caution">
    <text evidence="1">The sequence shown here is derived from an EMBL/GenBank/DDBJ whole genome shotgun (WGS) entry which is preliminary data.</text>
</comment>
<sequence length="262" mass="30001">MEPEGPKLYDITAIRMAQDEHDTTLREMAAEEIDDIERGFPSRKLNELGDLATRVTRLIKLKEGEEGVELWKKHSIYKVHAAMAAVNPEAFTPKVVSIGPYHHGKEHLMPMEVHKHRAARRFIEDSGKPINDFIGGLWEVLPELMDSYSQLDHVWREDKNKGRFLELMLIDGCFLLEVLRTFAVNDPSYDEDDPVFSTVSHAGMKEDMMMLENQVPFTAPEKLLTIQIGNTPEQLQRLQDSPSPSFSSLRLFIVKPRFSVTK</sequence>
<dbReference type="Proteomes" id="UP001234297">
    <property type="component" value="Chromosome 8"/>
</dbReference>
<evidence type="ECO:0000313" key="1">
    <source>
        <dbReference type="EMBL" id="KAJ8633963.1"/>
    </source>
</evidence>
<dbReference type="EMBL" id="CM056816">
    <property type="protein sequence ID" value="KAJ8633963.1"/>
    <property type="molecule type" value="Genomic_DNA"/>
</dbReference>